<accession>A0ABN1YCY8</accession>
<organism evidence="5 6">
    <name type="scientific">Kitasatospora putterlickiae</name>
    <dbReference type="NCBI Taxonomy" id="221725"/>
    <lineage>
        <taxon>Bacteria</taxon>
        <taxon>Bacillati</taxon>
        <taxon>Actinomycetota</taxon>
        <taxon>Actinomycetes</taxon>
        <taxon>Kitasatosporales</taxon>
        <taxon>Streptomycetaceae</taxon>
        <taxon>Kitasatospora</taxon>
    </lineage>
</organism>
<sequence length="208" mass="20857">MHVRQSGIRRRDARRRGGPVLRSAGVLLALLLAGTVAGCGDGGSESSTASPSPPATATATTTVTATETATETATGTASPSPGATAPADPATATTEITNNWQKFFDPTTPIPEKASLLQNGDVLLPVLEGFSQDPRVGQVKAAVTKVEFTSATEATVTYELSLEGSVVAPAASGQAVLDNGIWKVSRSTLCGLLVQAAGAGGTPIPGCG</sequence>
<reference evidence="5 6" key="1">
    <citation type="journal article" date="2019" name="Int. J. Syst. Evol. Microbiol.">
        <title>The Global Catalogue of Microorganisms (GCM) 10K type strain sequencing project: providing services to taxonomists for standard genome sequencing and annotation.</title>
        <authorList>
            <consortium name="The Broad Institute Genomics Platform"/>
            <consortium name="The Broad Institute Genome Sequencing Center for Infectious Disease"/>
            <person name="Wu L."/>
            <person name="Ma J."/>
        </authorList>
    </citation>
    <scope>NUCLEOTIDE SEQUENCE [LARGE SCALE GENOMIC DNA]</scope>
    <source>
        <strain evidence="5 6">JCM 12393</strain>
    </source>
</reference>
<evidence type="ECO:0000256" key="3">
    <source>
        <dbReference type="SAM" id="MobiDB-lite"/>
    </source>
</evidence>
<protein>
    <recommendedName>
        <fullName evidence="4">Low molecular weight antigen MTB12-like C-terminal domain-containing protein</fullName>
    </recommendedName>
</protein>
<comment type="similarity">
    <text evidence="2">Belongs to the MTB12 family.</text>
</comment>
<name>A0ABN1YCY8_9ACTN</name>
<evidence type="ECO:0000313" key="6">
    <source>
        <dbReference type="Proteomes" id="UP001499863"/>
    </source>
</evidence>
<comment type="caution">
    <text evidence="5">The sequence shown here is derived from an EMBL/GenBank/DDBJ whole genome shotgun (WGS) entry which is preliminary data.</text>
</comment>
<proteinExistence type="inferred from homology"/>
<dbReference type="Pfam" id="PF26580">
    <property type="entry name" value="Mtb12_C"/>
    <property type="match status" value="1"/>
</dbReference>
<dbReference type="RefSeq" id="WP_344340244.1">
    <property type="nucleotide sequence ID" value="NZ_BAAAKJ010000287.1"/>
</dbReference>
<feature type="domain" description="Low molecular weight antigen MTB12-like C-terminal" evidence="4">
    <location>
        <begin position="90"/>
        <end position="199"/>
    </location>
</feature>
<keyword evidence="6" id="KW-1185">Reference proteome</keyword>
<dbReference type="InterPro" id="IPR058644">
    <property type="entry name" value="Mtb12-like_C"/>
</dbReference>
<dbReference type="EMBL" id="BAAAKJ010000287">
    <property type="protein sequence ID" value="GAA1404971.1"/>
    <property type="molecule type" value="Genomic_DNA"/>
</dbReference>
<evidence type="ECO:0000313" key="5">
    <source>
        <dbReference type="EMBL" id="GAA1404971.1"/>
    </source>
</evidence>
<evidence type="ECO:0000256" key="2">
    <source>
        <dbReference type="ARBA" id="ARBA00093774"/>
    </source>
</evidence>
<gene>
    <name evidence="5" type="ORF">GCM10009639_51460</name>
</gene>
<dbReference type="Proteomes" id="UP001499863">
    <property type="component" value="Unassembled WGS sequence"/>
</dbReference>
<feature type="compositionally biased region" description="Low complexity" evidence="3">
    <location>
        <begin position="44"/>
        <end position="91"/>
    </location>
</feature>
<evidence type="ECO:0000256" key="1">
    <source>
        <dbReference type="ARBA" id="ARBA00022729"/>
    </source>
</evidence>
<evidence type="ECO:0000259" key="4">
    <source>
        <dbReference type="Pfam" id="PF26580"/>
    </source>
</evidence>
<feature type="region of interest" description="Disordered" evidence="3">
    <location>
        <begin position="40"/>
        <end position="91"/>
    </location>
</feature>
<keyword evidence="1" id="KW-0732">Signal</keyword>